<dbReference type="SUPFAM" id="SSF103032">
    <property type="entry name" value="Hypothetical protein YwqG"/>
    <property type="match status" value="1"/>
</dbReference>
<evidence type="ECO:0000313" key="4">
    <source>
        <dbReference type="Proteomes" id="UP000003571"/>
    </source>
</evidence>
<dbReference type="InterPro" id="IPR015315">
    <property type="entry name" value="DUF1963"/>
</dbReference>
<dbReference type="Proteomes" id="UP000003571">
    <property type="component" value="Unassembled WGS sequence"/>
</dbReference>
<dbReference type="InterPro" id="IPR035948">
    <property type="entry name" value="YwqG-like_sf"/>
</dbReference>
<dbReference type="AlphaFoldDB" id="H7EM36"/>
<gene>
    <name evidence="3" type="ORF">TresaDRAFT_1336</name>
</gene>
<evidence type="ECO:0000313" key="3">
    <source>
        <dbReference type="EMBL" id="EIC01444.1"/>
    </source>
</evidence>
<dbReference type="PATRIC" id="fig|907348.3.peg.1990"/>
<proteinExistence type="predicted"/>
<dbReference type="EMBL" id="AGRW01000050">
    <property type="protein sequence ID" value="EIC01444.1"/>
    <property type="molecule type" value="Genomic_DNA"/>
</dbReference>
<feature type="compositionally biased region" description="Basic and acidic residues" evidence="1">
    <location>
        <begin position="95"/>
        <end position="106"/>
    </location>
</feature>
<keyword evidence="4" id="KW-1185">Reference proteome</keyword>
<comment type="caution">
    <text evidence="3">The sequence shown here is derived from an EMBL/GenBank/DDBJ whole genome shotgun (WGS) entry which is preliminary data.</text>
</comment>
<keyword evidence="2" id="KW-0812">Transmembrane</keyword>
<organism evidence="3 4">
    <name type="scientific">Treponema saccharophilum DSM 2985</name>
    <dbReference type="NCBI Taxonomy" id="907348"/>
    <lineage>
        <taxon>Bacteria</taxon>
        <taxon>Pseudomonadati</taxon>
        <taxon>Spirochaetota</taxon>
        <taxon>Spirochaetia</taxon>
        <taxon>Spirochaetales</taxon>
        <taxon>Treponemataceae</taxon>
        <taxon>Treponema</taxon>
    </lineage>
</organism>
<protein>
    <recommendedName>
        <fullName evidence="5">DUF1963 domain-containing protein</fullName>
    </recommendedName>
</protein>
<accession>H7EM36</accession>
<evidence type="ECO:0000256" key="2">
    <source>
        <dbReference type="SAM" id="Phobius"/>
    </source>
</evidence>
<dbReference type="PANTHER" id="PTHR36436">
    <property type="entry name" value="SLL5081 PROTEIN"/>
    <property type="match status" value="1"/>
</dbReference>
<dbReference type="OrthoDB" id="57088at2"/>
<dbReference type="RefSeq" id="WP_002705217.1">
    <property type="nucleotide sequence ID" value="NZ_AGRW01000050.1"/>
</dbReference>
<dbReference type="Gene3D" id="2.30.320.10">
    <property type="entry name" value="YwqG-like"/>
    <property type="match status" value="1"/>
</dbReference>
<feature type="transmembrane region" description="Helical" evidence="2">
    <location>
        <begin position="6"/>
        <end position="35"/>
    </location>
</feature>
<dbReference type="PANTHER" id="PTHR36436:SF6">
    <property type="entry name" value="SLL5081 PROTEIN"/>
    <property type="match status" value="1"/>
</dbReference>
<reference evidence="3 4" key="1">
    <citation type="submission" date="2011-09" db="EMBL/GenBank/DDBJ databases">
        <title>The draft genome of Treponema saccharophilum DSM 2985.</title>
        <authorList>
            <consortium name="US DOE Joint Genome Institute (JGI-PGF)"/>
            <person name="Lucas S."/>
            <person name="Copeland A."/>
            <person name="Lapidus A."/>
            <person name="Glavina del Rio T."/>
            <person name="Dalin E."/>
            <person name="Tice H."/>
            <person name="Bruce D."/>
            <person name="Goodwin L."/>
            <person name="Pitluck S."/>
            <person name="Peters L."/>
            <person name="Kyrpides N."/>
            <person name="Mavromatis K."/>
            <person name="Ivanova N."/>
            <person name="Markowitz V."/>
            <person name="Cheng J.-F."/>
            <person name="Hugenholtz P."/>
            <person name="Woyke T."/>
            <person name="Wu D."/>
            <person name="Gronow S."/>
            <person name="Wellnitz S."/>
            <person name="Brambilla E."/>
            <person name="Klenk H.-P."/>
            <person name="Eisen J.A."/>
        </authorList>
    </citation>
    <scope>NUCLEOTIDE SEQUENCE [LARGE SCALE GENOMIC DNA]</scope>
    <source>
        <strain evidence="3 4">DSM 2985</strain>
    </source>
</reference>
<dbReference type="STRING" id="907348.TresaDRAFT_1336"/>
<evidence type="ECO:0000256" key="1">
    <source>
        <dbReference type="SAM" id="MobiDB-lite"/>
    </source>
</evidence>
<dbReference type="eggNOG" id="COG3878">
    <property type="taxonomic scope" value="Bacteria"/>
</dbReference>
<name>H7EM36_9SPIR</name>
<sequence length="387" mass="44084">MVKKILTIVLILVLVGIGLWIKPNPIVIVIGFFAIMNAIKKEEEKQEASEREKSQKLVDDFMSMMESFAAKSDSSPQNDDDGEYVTRQAGFFTVKEPKQPRADSKSQTDSQPKTEVNPHYTEEQAKRLLRYIHDSTAKDTVRIKPMPADSSLPFEKKACSSKFGGLPYWTRGEEYPKAEDGANLYLLAQINFSEVPNLADYPNRGLLQIFIKADDTYGCSFDSEQKDWRIVWREVFSPSLAMSEADLRAMGVNCAGEEMSEMPLQKEYALSFEKTQTYSHPHLDDFDGVLKNAAQVLGFSVYDKSPYELFDEDSFSAFFSDNSKHQIGGYPDFTQNDARRDGDILLFQMDSEGEILWGDMGIANFFINPEDLINRDFSNVLYNWDCY</sequence>
<evidence type="ECO:0008006" key="5">
    <source>
        <dbReference type="Google" id="ProtNLM"/>
    </source>
</evidence>
<dbReference type="Pfam" id="PF09234">
    <property type="entry name" value="DUF1963"/>
    <property type="match status" value="1"/>
</dbReference>
<keyword evidence="2" id="KW-1133">Transmembrane helix</keyword>
<keyword evidence="2" id="KW-0472">Membrane</keyword>
<feature type="region of interest" description="Disordered" evidence="1">
    <location>
        <begin position="95"/>
        <end position="118"/>
    </location>
</feature>